<feature type="transmembrane region" description="Helical" evidence="10">
    <location>
        <begin position="283"/>
        <end position="302"/>
    </location>
</feature>
<dbReference type="CDD" id="cd06225">
    <property type="entry name" value="HAMP"/>
    <property type="match status" value="1"/>
</dbReference>
<dbReference type="InterPro" id="IPR003660">
    <property type="entry name" value="HAMP_dom"/>
</dbReference>
<dbReference type="AlphaFoldDB" id="A0A4R3MM24"/>
<evidence type="ECO:0000256" key="10">
    <source>
        <dbReference type="SAM" id="Phobius"/>
    </source>
</evidence>
<dbReference type="SUPFAM" id="SSF103190">
    <property type="entry name" value="Sensory domain-like"/>
    <property type="match status" value="1"/>
</dbReference>
<dbReference type="InterPro" id="IPR029151">
    <property type="entry name" value="Sensor-like_sf"/>
</dbReference>
<comment type="caution">
    <text evidence="13">The sequence shown here is derived from an EMBL/GenBank/DDBJ whole genome shotgun (WGS) entry which is preliminary data.</text>
</comment>
<dbReference type="Pfam" id="PF00015">
    <property type="entry name" value="MCPsignal"/>
    <property type="match status" value="1"/>
</dbReference>
<dbReference type="PROSITE" id="PS50111">
    <property type="entry name" value="CHEMOTAXIS_TRANSDUC_2"/>
    <property type="match status" value="1"/>
</dbReference>
<name>A0A4R3MM24_9FIRM</name>
<organism evidence="13 14">
    <name type="scientific">Natranaerovirga pectinivora</name>
    <dbReference type="NCBI Taxonomy" id="682400"/>
    <lineage>
        <taxon>Bacteria</taxon>
        <taxon>Bacillati</taxon>
        <taxon>Bacillota</taxon>
        <taxon>Clostridia</taxon>
        <taxon>Lachnospirales</taxon>
        <taxon>Natranaerovirgaceae</taxon>
        <taxon>Natranaerovirga</taxon>
    </lineage>
</organism>
<protein>
    <submittedName>
        <fullName evidence="13">Methyl-accepting chemotaxis sensory transducer with Cache sensor</fullName>
    </submittedName>
</protein>
<dbReference type="CDD" id="cd12914">
    <property type="entry name" value="PDC1_DGC_like"/>
    <property type="match status" value="1"/>
</dbReference>
<dbReference type="EMBL" id="SMAL01000010">
    <property type="protein sequence ID" value="TCT12988.1"/>
    <property type="molecule type" value="Genomic_DNA"/>
</dbReference>
<dbReference type="Gene3D" id="3.30.450.20">
    <property type="entry name" value="PAS domain"/>
    <property type="match status" value="1"/>
</dbReference>
<dbReference type="Proteomes" id="UP000294902">
    <property type="component" value="Unassembled WGS sequence"/>
</dbReference>
<dbReference type="RefSeq" id="WP_132253589.1">
    <property type="nucleotide sequence ID" value="NZ_SMAL01000010.1"/>
</dbReference>
<dbReference type="PANTHER" id="PTHR32089">
    <property type="entry name" value="METHYL-ACCEPTING CHEMOTAXIS PROTEIN MCPB"/>
    <property type="match status" value="1"/>
</dbReference>
<keyword evidence="4 10" id="KW-0812">Transmembrane</keyword>
<evidence type="ECO:0000256" key="9">
    <source>
        <dbReference type="PROSITE-ProRule" id="PRU00284"/>
    </source>
</evidence>
<comment type="subcellular location">
    <subcellularLocation>
        <location evidence="1">Cell membrane</location>
        <topology evidence="1">Multi-pass membrane protein</topology>
    </subcellularLocation>
</comment>
<dbReference type="Gene3D" id="6.10.340.10">
    <property type="match status" value="1"/>
</dbReference>
<evidence type="ECO:0000256" key="1">
    <source>
        <dbReference type="ARBA" id="ARBA00004651"/>
    </source>
</evidence>
<evidence type="ECO:0000313" key="13">
    <source>
        <dbReference type="EMBL" id="TCT12988.1"/>
    </source>
</evidence>
<evidence type="ECO:0000256" key="5">
    <source>
        <dbReference type="ARBA" id="ARBA00022989"/>
    </source>
</evidence>
<dbReference type="GO" id="GO:0007165">
    <property type="term" value="P:signal transduction"/>
    <property type="evidence" value="ECO:0007669"/>
    <property type="project" value="UniProtKB-KW"/>
</dbReference>
<evidence type="ECO:0000256" key="6">
    <source>
        <dbReference type="ARBA" id="ARBA00023136"/>
    </source>
</evidence>
<dbReference type="SUPFAM" id="SSF58104">
    <property type="entry name" value="Methyl-accepting chemotaxis protein (MCP) signaling domain"/>
    <property type="match status" value="1"/>
</dbReference>
<keyword evidence="2" id="KW-1003">Cell membrane</keyword>
<dbReference type="SMART" id="SM00283">
    <property type="entry name" value="MA"/>
    <property type="match status" value="1"/>
</dbReference>
<dbReference type="GO" id="GO:0006935">
    <property type="term" value="P:chemotaxis"/>
    <property type="evidence" value="ECO:0007669"/>
    <property type="project" value="UniProtKB-KW"/>
</dbReference>
<keyword evidence="3" id="KW-0145">Chemotaxis</keyword>
<evidence type="ECO:0000256" key="8">
    <source>
        <dbReference type="ARBA" id="ARBA00029447"/>
    </source>
</evidence>
<dbReference type="GO" id="GO:0005886">
    <property type="term" value="C:plasma membrane"/>
    <property type="evidence" value="ECO:0007669"/>
    <property type="project" value="UniProtKB-SubCell"/>
</dbReference>
<dbReference type="OrthoDB" id="597657at2"/>
<evidence type="ECO:0000256" key="2">
    <source>
        <dbReference type="ARBA" id="ARBA00022475"/>
    </source>
</evidence>
<accession>A0A4R3MM24</accession>
<evidence type="ECO:0000259" key="11">
    <source>
        <dbReference type="PROSITE" id="PS50111"/>
    </source>
</evidence>
<keyword evidence="14" id="KW-1185">Reference proteome</keyword>
<dbReference type="InterPro" id="IPR033479">
    <property type="entry name" value="dCache_1"/>
</dbReference>
<dbReference type="Gene3D" id="1.10.287.950">
    <property type="entry name" value="Methyl-accepting chemotaxis protein"/>
    <property type="match status" value="1"/>
</dbReference>
<dbReference type="CDD" id="cd12912">
    <property type="entry name" value="PDC2_MCP_like"/>
    <property type="match status" value="1"/>
</dbReference>
<dbReference type="SMART" id="SM00304">
    <property type="entry name" value="HAMP"/>
    <property type="match status" value="1"/>
</dbReference>
<keyword evidence="5 10" id="KW-1133">Transmembrane helix</keyword>
<feature type="transmembrane region" description="Helical" evidence="10">
    <location>
        <begin position="12"/>
        <end position="31"/>
    </location>
</feature>
<dbReference type="InterPro" id="IPR004089">
    <property type="entry name" value="MCPsignal_dom"/>
</dbReference>
<sequence length="663" mass="73060">MKSIKTKLIGYFSVLILLVSIVFGILGMYTISKSVEEEAKKALSLLAEEGSKIVSSQLGTYKAVLETVARRDDIVSMDWELQKEALTREFNRQSHFLTFGVVYPDGTTRYYDGDTAQLGDRDYVKRAFNGESNVSNVLISRVTNEPVVMIAVPILDHNRVVGVLIARGDGNFLSHITSEMGFGELGYAYIIDDNGTIMAHPERNNVLNQFNPIKEVEENIEYTVLANEFEKMVSEKNGISEYSFEDQDVYIGFTEIEGSRWIMVIAANQNEVLNQLPVLQRNIILISIIILIVSIIICIVIGNSITKPIVGVTKYAQKIADLDISEAITENIVNRKDEIGTLGKAFQSVTNNLSDFIKQVVENAQQLAAASQELTATSQQSAESAEEVAKTIEEIADGASEQAKDTEKGADSISELGELIEKDINNIRKLNESTTQVTKLKDEGLSTIKELIEKTAINKKSSREVYGMIINTNESAEKIEMASKMIRNIAEQTNLLALNAAIEAARAGESGRGFAVVADEIRKLAEQSNDFTSDIEEAIKDLTTKTHHAVGTMGEVEKNVEIQAESVSITTEKFEGISSALEEMKNIINLVNESGKDMDNKKNDIINIIQNLSAISEENAAGTQEVAASVEEQTAAMDQIASSSEELARLAEEMNRSVTRFKY</sequence>
<dbReference type="PANTHER" id="PTHR32089:SF112">
    <property type="entry name" value="LYSOZYME-LIKE PROTEIN-RELATED"/>
    <property type="match status" value="1"/>
</dbReference>
<reference evidence="13 14" key="1">
    <citation type="submission" date="2019-03" db="EMBL/GenBank/DDBJ databases">
        <title>Genomic Encyclopedia of Type Strains, Phase IV (KMG-IV): sequencing the most valuable type-strain genomes for metagenomic binning, comparative biology and taxonomic classification.</title>
        <authorList>
            <person name="Goeker M."/>
        </authorList>
    </citation>
    <scope>NUCLEOTIDE SEQUENCE [LARGE SCALE GENOMIC DNA]</scope>
    <source>
        <strain evidence="13 14">DSM 24629</strain>
    </source>
</reference>
<evidence type="ECO:0000256" key="7">
    <source>
        <dbReference type="ARBA" id="ARBA00023224"/>
    </source>
</evidence>
<evidence type="ECO:0000313" key="14">
    <source>
        <dbReference type="Proteomes" id="UP000294902"/>
    </source>
</evidence>
<feature type="domain" description="Methyl-accepting transducer" evidence="11">
    <location>
        <begin position="377"/>
        <end position="634"/>
    </location>
</feature>
<dbReference type="Pfam" id="PF00672">
    <property type="entry name" value="HAMP"/>
    <property type="match status" value="1"/>
</dbReference>
<keyword evidence="6 10" id="KW-0472">Membrane</keyword>
<comment type="similarity">
    <text evidence="8">Belongs to the methyl-accepting chemotaxis (MCP) protein family.</text>
</comment>
<keyword evidence="7 9" id="KW-0807">Transducer</keyword>
<evidence type="ECO:0000256" key="4">
    <source>
        <dbReference type="ARBA" id="ARBA00022692"/>
    </source>
</evidence>
<dbReference type="PROSITE" id="PS50885">
    <property type="entry name" value="HAMP"/>
    <property type="match status" value="1"/>
</dbReference>
<proteinExistence type="inferred from homology"/>
<dbReference type="Pfam" id="PF02743">
    <property type="entry name" value="dCache_1"/>
    <property type="match status" value="1"/>
</dbReference>
<evidence type="ECO:0000256" key="3">
    <source>
        <dbReference type="ARBA" id="ARBA00022500"/>
    </source>
</evidence>
<evidence type="ECO:0000259" key="12">
    <source>
        <dbReference type="PROSITE" id="PS50885"/>
    </source>
</evidence>
<gene>
    <name evidence="13" type="ORF">EDC18_11062</name>
</gene>
<feature type="domain" description="HAMP" evidence="12">
    <location>
        <begin position="303"/>
        <end position="358"/>
    </location>
</feature>